<keyword evidence="8 14" id="KW-0067">ATP-binding</keyword>
<dbReference type="InterPro" id="IPR013221">
    <property type="entry name" value="Mur_ligase_cen"/>
</dbReference>
<evidence type="ECO:0000256" key="10">
    <source>
        <dbReference type="ARBA" id="ARBA00022984"/>
    </source>
</evidence>
<evidence type="ECO:0000256" key="3">
    <source>
        <dbReference type="ARBA" id="ARBA00012211"/>
    </source>
</evidence>
<keyword evidence="5 14" id="KW-0436">Ligase</keyword>
<dbReference type="EC" id="6.3.2.8" evidence="3 14"/>
<dbReference type="UniPathway" id="UPA00219"/>
<dbReference type="Gene3D" id="3.40.50.720">
    <property type="entry name" value="NAD(P)-binding Rossmann-like Domain"/>
    <property type="match status" value="1"/>
</dbReference>
<sequence>MSAGNKKQLRLSADAMGRMRRLHFVGIGGAGMNGIAQVMLNLGYEISGSDIRDNAAIGRLVEQGARVAIGHRAENIAGSDAVITSSAVKADNPEVVAAREQRIPVVPRAEMLAEVMRFRYGIGVAGTHGKTTTTSLVASLLGEGGLDPTFVIGGKLTAAGTHAKLGASEYLVAEADESDASFLYLQPMMAVVTNVDADHMGTYGGDFERLRRTFIEFLHHLPFYGLAVVCIDDRNARELLPEISRTVITYGTSPEADLRASDIRQEGLRTHFSVTEAEGERFEVTLNMPGRHNVLNALAAIAVARELGVGVAAIQSALAGFRGVGRRFDACECRLPDGRQVMLVDDYGHHPREVDATLSAAREGWPGRRVVLAFQPHRYSRTQEQFDDFVQVLSKPDVLILGEVYPAGESPIPGAATRDLSRAIRARGQIDPVFVDPIGDLAQVLRGILRDGDVVLTLGAGDIGAVAGALGRALGDTGGVS</sequence>
<evidence type="ECO:0000256" key="5">
    <source>
        <dbReference type="ARBA" id="ARBA00022598"/>
    </source>
</evidence>
<evidence type="ECO:0000259" key="16">
    <source>
        <dbReference type="Pfam" id="PF01225"/>
    </source>
</evidence>
<evidence type="ECO:0000313" key="19">
    <source>
        <dbReference type="EMBL" id="PUE00454.1"/>
    </source>
</evidence>
<evidence type="ECO:0000256" key="7">
    <source>
        <dbReference type="ARBA" id="ARBA00022741"/>
    </source>
</evidence>
<dbReference type="GO" id="GO:0051301">
    <property type="term" value="P:cell division"/>
    <property type="evidence" value="ECO:0007669"/>
    <property type="project" value="UniProtKB-KW"/>
</dbReference>
<dbReference type="HAMAP" id="MF_00046">
    <property type="entry name" value="MurC"/>
    <property type="match status" value="1"/>
</dbReference>
<dbReference type="InterPro" id="IPR036615">
    <property type="entry name" value="Mur_ligase_C_dom_sf"/>
</dbReference>
<feature type="binding site" evidence="14">
    <location>
        <begin position="126"/>
        <end position="132"/>
    </location>
    <ligand>
        <name>ATP</name>
        <dbReference type="ChEBI" id="CHEBI:30616"/>
    </ligand>
</feature>
<dbReference type="Gene3D" id="3.90.190.20">
    <property type="entry name" value="Mur ligase, C-terminal domain"/>
    <property type="match status" value="1"/>
</dbReference>
<evidence type="ECO:0000259" key="18">
    <source>
        <dbReference type="Pfam" id="PF08245"/>
    </source>
</evidence>
<evidence type="ECO:0000256" key="4">
    <source>
        <dbReference type="ARBA" id="ARBA00022490"/>
    </source>
</evidence>
<keyword evidence="15" id="KW-0812">Transmembrane</keyword>
<evidence type="ECO:0000256" key="8">
    <source>
        <dbReference type="ARBA" id="ARBA00022840"/>
    </source>
</evidence>
<evidence type="ECO:0000256" key="2">
    <source>
        <dbReference type="ARBA" id="ARBA00004752"/>
    </source>
</evidence>
<dbReference type="SUPFAM" id="SSF51984">
    <property type="entry name" value="MurCD N-terminal domain"/>
    <property type="match status" value="1"/>
</dbReference>
<comment type="caution">
    <text evidence="19">The sequence shown here is derived from an EMBL/GenBank/DDBJ whole genome shotgun (WGS) entry which is preliminary data.</text>
</comment>
<evidence type="ECO:0000256" key="15">
    <source>
        <dbReference type="SAM" id="Phobius"/>
    </source>
</evidence>
<keyword evidence="4 14" id="KW-0963">Cytoplasm</keyword>
<name>A0A6N4DNA6_9GAMM</name>
<dbReference type="GO" id="GO:0071555">
    <property type="term" value="P:cell wall organization"/>
    <property type="evidence" value="ECO:0007669"/>
    <property type="project" value="UniProtKB-KW"/>
</dbReference>
<evidence type="ECO:0000256" key="13">
    <source>
        <dbReference type="ARBA" id="ARBA00047833"/>
    </source>
</evidence>
<dbReference type="PANTHER" id="PTHR43445:SF3">
    <property type="entry name" value="UDP-N-ACETYLMURAMATE--L-ALANINE LIGASE"/>
    <property type="match status" value="1"/>
</dbReference>
<dbReference type="AlphaFoldDB" id="A0A6N4DNA6"/>
<dbReference type="EMBL" id="PQCO01000222">
    <property type="protein sequence ID" value="PUE00454.1"/>
    <property type="molecule type" value="Genomic_DNA"/>
</dbReference>
<proteinExistence type="inferred from homology"/>
<keyword evidence="15" id="KW-0472">Membrane</keyword>
<evidence type="ECO:0000259" key="17">
    <source>
        <dbReference type="Pfam" id="PF02875"/>
    </source>
</evidence>
<comment type="catalytic activity">
    <reaction evidence="13 14">
        <text>UDP-N-acetyl-alpha-D-muramate + L-alanine + ATP = UDP-N-acetyl-alpha-D-muramoyl-L-alanine + ADP + phosphate + H(+)</text>
        <dbReference type="Rhea" id="RHEA:23372"/>
        <dbReference type="ChEBI" id="CHEBI:15378"/>
        <dbReference type="ChEBI" id="CHEBI:30616"/>
        <dbReference type="ChEBI" id="CHEBI:43474"/>
        <dbReference type="ChEBI" id="CHEBI:57972"/>
        <dbReference type="ChEBI" id="CHEBI:70757"/>
        <dbReference type="ChEBI" id="CHEBI:83898"/>
        <dbReference type="ChEBI" id="CHEBI:456216"/>
        <dbReference type="EC" id="6.3.2.8"/>
    </reaction>
</comment>
<evidence type="ECO:0000256" key="9">
    <source>
        <dbReference type="ARBA" id="ARBA00022960"/>
    </source>
</evidence>
<evidence type="ECO:0000256" key="11">
    <source>
        <dbReference type="ARBA" id="ARBA00023306"/>
    </source>
</evidence>
<gene>
    <name evidence="14" type="primary">murC</name>
    <name evidence="19" type="ORF">C3L24_09255</name>
</gene>
<evidence type="ECO:0000256" key="1">
    <source>
        <dbReference type="ARBA" id="ARBA00004496"/>
    </source>
</evidence>
<evidence type="ECO:0000313" key="20">
    <source>
        <dbReference type="Proteomes" id="UP000250928"/>
    </source>
</evidence>
<dbReference type="SUPFAM" id="SSF53623">
    <property type="entry name" value="MurD-like peptide ligases, catalytic domain"/>
    <property type="match status" value="1"/>
</dbReference>
<comment type="pathway">
    <text evidence="2 14">Cell wall biogenesis; peptidoglycan biosynthesis.</text>
</comment>
<comment type="subcellular location">
    <subcellularLocation>
        <location evidence="1 14">Cytoplasm</location>
    </subcellularLocation>
</comment>
<keyword evidence="12 14" id="KW-0961">Cell wall biogenesis/degradation</keyword>
<dbReference type="Proteomes" id="UP000250928">
    <property type="component" value="Unassembled WGS sequence"/>
</dbReference>
<dbReference type="InterPro" id="IPR000713">
    <property type="entry name" value="Mur_ligase_N"/>
</dbReference>
<feature type="domain" description="Mur ligase C-terminal" evidence="17">
    <location>
        <begin position="339"/>
        <end position="461"/>
    </location>
</feature>
<dbReference type="GO" id="GO:0005524">
    <property type="term" value="F:ATP binding"/>
    <property type="evidence" value="ECO:0007669"/>
    <property type="project" value="UniProtKB-UniRule"/>
</dbReference>
<dbReference type="Gene3D" id="3.40.1190.10">
    <property type="entry name" value="Mur-like, catalytic domain"/>
    <property type="match status" value="1"/>
</dbReference>
<keyword evidence="15" id="KW-1133">Transmembrane helix</keyword>
<dbReference type="InterPro" id="IPR004101">
    <property type="entry name" value="Mur_ligase_C"/>
</dbReference>
<dbReference type="PANTHER" id="PTHR43445">
    <property type="entry name" value="UDP-N-ACETYLMURAMATE--L-ALANINE LIGASE-RELATED"/>
    <property type="match status" value="1"/>
</dbReference>
<dbReference type="NCBIfam" id="TIGR01082">
    <property type="entry name" value="murC"/>
    <property type="match status" value="1"/>
</dbReference>
<dbReference type="Pfam" id="PF08245">
    <property type="entry name" value="Mur_ligase_M"/>
    <property type="match status" value="1"/>
</dbReference>
<comment type="similarity">
    <text evidence="14">Belongs to the MurCDEF family.</text>
</comment>
<keyword evidence="11 14" id="KW-0131">Cell cycle</keyword>
<evidence type="ECO:0000256" key="14">
    <source>
        <dbReference type="HAMAP-Rule" id="MF_00046"/>
    </source>
</evidence>
<reference evidence="19 20" key="1">
    <citation type="submission" date="2018-01" db="EMBL/GenBank/DDBJ databases">
        <title>Novel co-symbiosis in the lucinid bivalve Phacoides pectinatus.</title>
        <authorList>
            <person name="Lim S.J."/>
            <person name="Davis B.G."/>
            <person name="Gill D.E."/>
            <person name="Engel A.S."/>
            <person name="Anderson L.C."/>
            <person name="Campbell B.J."/>
        </authorList>
    </citation>
    <scope>NUCLEOTIDE SEQUENCE [LARGE SCALE GENOMIC DNA]</scope>
    <source>
        <strain evidence="19">N3_P5</strain>
    </source>
</reference>
<comment type="function">
    <text evidence="14">Cell wall formation.</text>
</comment>
<dbReference type="Pfam" id="PF01225">
    <property type="entry name" value="Mur_ligase"/>
    <property type="match status" value="1"/>
</dbReference>
<dbReference type="Pfam" id="PF02875">
    <property type="entry name" value="Mur_ligase_C"/>
    <property type="match status" value="1"/>
</dbReference>
<dbReference type="InterPro" id="IPR050061">
    <property type="entry name" value="MurCDEF_pg_biosynth"/>
</dbReference>
<accession>A0A6N4DNA6</accession>
<feature type="domain" description="Mur ligase central" evidence="18">
    <location>
        <begin position="124"/>
        <end position="304"/>
    </location>
</feature>
<dbReference type="FunFam" id="3.40.1190.10:FF:000001">
    <property type="entry name" value="UDP-N-acetylmuramate--L-alanine ligase"/>
    <property type="match status" value="1"/>
</dbReference>
<dbReference type="GO" id="GO:0008763">
    <property type="term" value="F:UDP-N-acetylmuramate-L-alanine ligase activity"/>
    <property type="evidence" value="ECO:0007669"/>
    <property type="project" value="UniProtKB-UniRule"/>
</dbReference>
<dbReference type="GO" id="GO:0008360">
    <property type="term" value="P:regulation of cell shape"/>
    <property type="evidence" value="ECO:0007669"/>
    <property type="project" value="UniProtKB-KW"/>
</dbReference>
<keyword evidence="7 14" id="KW-0547">Nucleotide-binding</keyword>
<evidence type="ECO:0000256" key="6">
    <source>
        <dbReference type="ARBA" id="ARBA00022618"/>
    </source>
</evidence>
<organism evidence="19 20">
    <name type="scientific">Candidatus Sedimenticola endophacoides</name>
    <dbReference type="NCBI Taxonomy" id="2548426"/>
    <lineage>
        <taxon>Bacteria</taxon>
        <taxon>Pseudomonadati</taxon>
        <taxon>Pseudomonadota</taxon>
        <taxon>Gammaproteobacteria</taxon>
        <taxon>Chromatiales</taxon>
        <taxon>Sedimenticolaceae</taxon>
        <taxon>Sedimenticola</taxon>
    </lineage>
</organism>
<dbReference type="GO" id="GO:0009252">
    <property type="term" value="P:peptidoglycan biosynthetic process"/>
    <property type="evidence" value="ECO:0007669"/>
    <property type="project" value="UniProtKB-UniRule"/>
</dbReference>
<keyword evidence="6 14" id="KW-0132">Cell division</keyword>
<dbReference type="SUPFAM" id="SSF53244">
    <property type="entry name" value="MurD-like peptide ligases, peptide-binding domain"/>
    <property type="match status" value="1"/>
</dbReference>
<feature type="transmembrane region" description="Helical" evidence="15">
    <location>
        <begin position="21"/>
        <end position="44"/>
    </location>
</feature>
<evidence type="ECO:0000256" key="12">
    <source>
        <dbReference type="ARBA" id="ARBA00023316"/>
    </source>
</evidence>
<keyword evidence="9 14" id="KW-0133">Cell shape</keyword>
<dbReference type="InterPro" id="IPR005758">
    <property type="entry name" value="UDP-N-AcMur_Ala_ligase_MurC"/>
</dbReference>
<dbReference type="GO" id="GO:0005737">
    <property type="term" value="C:cytoplasm"/>
    <property type="evidence" value="ECO:0007669"/>
    <property type="project" value="UniProtKB-SubCell"/>
</dbReference>
<feature type="domain" description="Mur ligase N-terminal catalytic" evidence="16">
    <location>
        <begin position="22"/>
        <end position="120"/>
    </location>
</feature>
<keyword evidence="10 14" id="KW-0573">Peptidoglycan synthesis</keyword>
<dbReference type="InterPro" id="IPR036565">
    <property type="entry name" value="Mur-like_cat_sf"/>
</dbReference>
<protein>
    <recommendedName>
        <fullName evidence="3 14">UDP-N-acetylmuramate--L-alanine ligase</fullName>
        <ecNumber evidence="3 14">6.3.2.8</ecNumber>
    </recommendedName>
    <alternativeName>
        <fullName evidence="14">UDP-N-acetylmuramoyl-L-alanine synthetase</fullName>
    </alternativeName>
</protein>